<dbReference type="VEuPathDB" id="FungiDB:BTJ68_11659"/>
<feature type="transmembrane region" description="Helical" evidence="2">
    <location>
        <begin position="291"/>
        <end position="312"/>
    </location>
</feature>
<organism evidence="4 5">
    <name type="scientific">Hortaea werneckii</name>
    <name type="common">Black yeast</name>
    <name type="synonym">Cladosporium werneckii</name>
    <dbReference type="NCBI Taxonomy" id="91943"/>
    <lineage>
        <taxon>Eukaryota</taxon>
        <taxon>Fungi</taxon>
        <taxon>Dikarya</taxon>
        <taxon>Ascomycota</taxon>
        <taxon>Pezizomycotina</taxon>
        <taxon>Dothideomycetes</taxon>
        <taxon>Dothideomycetidae</taxon>
        <taxon>Mycosphaerellales</taxon>
        <taxon>Teratosphaeriaceae</taxon>
        <taxon>Hortaea</taxon>
    </lineage>
</organism>
<evidence type="ECO:0000313" key="4">
    <source>
        <dbReference type="EMBL" id="RMZ07539.1"/>
    </source>
</evidence>
<dbReference type="PANTHER" id="PTHR34502">
    <property type="entry name" value="DUF6594 DOMAIN-CONTAINING PROTEIN-RELATED"/>
    <property type="match status" value="1"/>
</dbReference>
<dbReference type="EMBL" id="QWIQ01000100">
    <property type="protein sequence ID" value="RMZ07539.1"/>
    <property type="molecule type" value="Genomic_DNA"/>
</dbReference>
<dbReference type="AlphaFoldDB" id="A0A3M7H2M8"/>
<reference evidence="4 5" key="1">
    <citation type="journal article" date="2018" name="BMC Genomics">
        <title>Genomic evidence for intraspecific hybridization in a clonal and extremely halotolerant yeast.</title>
        <authorList>
            <person name="Gostincar C."/>
            <person name="Stajich J.E."/>
            <person name="Zupancic J."/>
            <person name="Zalar P."/>
            <person name="Gunde-Cimerman N."/>
        </authorList>
    </citation>
    <scope>NUCLEOTIDE SEQUENCE [LARGE SCALE GENOMIC DNA]</scope>
    <source>
        <strain evidence="4 5">EXF-171</strain>
    </source>
</reference>
<feature type="domain" description="DUF6594" evidence="3">
    <location>
        <begin position="90"/>
        <end position="234"/>
    </location>
</feature>
<dbReference type="Pfam" id="PF20237">
    <property type="entry name" value="DUF6594"/>
    <property type="match status" value="1"/>
</dbReference>
<evidence type="ECO:0000259" key="3">
    <source>
        <dbReference type="Pfam" id="PF20237"/>
    </source>
</evidence>
<dbReference type="PANTHER" id="PTHR34502:SF6">
    <property type="entry name" value="DUF6594 DOMAIN-CONTAINING PROTEIN"/>
    <property type="match status" value="1"/>
</dbReference>
<evidence type="ECO:0000256" key="1">
    <source>
        <dbReference type="SAM" id="MobiDB-lite"/>
    </source>
</evidence>
<comment type="caution">
    <text evidence="4">The sequence shown here is derived from an EMBL/GenBank/DDBJ whole genome shotgun (WGS) entry which is preliminary data.</text>
</comment>
<evidence type="ECO:0000256" key="2">
    <source>
        <dbReference type="SAM" id="Phobius"/>
    </source>
</evidence>
<name>A0A3M7H2M8_HORWE</name>
<keyword evidence="2" id="KW-0812">Transmembrane</keyword>
<feature type="region of interest" description="Disordered" evidence="1">
    <location>
        <begin position="1"/>
        <end position="38"/>
    </location>
</feature>
<dbReference type="Proteomes" id="UP000281468">
    <property type="component" value="Unassembled WGS sequence"/>
</dbReference>
<feature type="region of interest" description="Disordered" evidence="1">
    <location>
        <begin position="133"/>
        <end position="152"/>
    </location>
</feature>
<dbReference type="InterPro" id="IPR046529">
    <property type="entry name" value="DUF6594"/>
</dbReference>
<evidence type="ECO:0000313" key="5">
    <source>
        <dbReference type="Proteomes" id="UP000281468"/>
    </source>
</evidence>
<feature type="transmembrane region" description="Helical" evidence="2">
    <location>
        <begin position="262"/>
        <end position="279"/>
    </location>
</feature>
<keyword evidence="2" id="KW-1133">Transmembrane helix</keyword>
<gene>
    <name evidence="4" type="ORF">D0862_04246</name>
</gene>
<accession>A0A3M7H2M8</accession>
<proteinExistence type="predicted"/>
<keyword evidence="2" id="KW-0472">Membrane</keyword>
<protein>
    <recommendedName>
        <fullName evidence="3">DUF6594 domain-containing protein</fullName>
    </recommendedName>
</protein>
<sequence>MAYPPPMHESQYADSTFDHQRAPSTSPAQSHPDVNAYEHAMQQYQFPPPPPLIAPQPITPPKWNCQIAPTQQPPVPDAPDLTQRTIAGYEIPLYRKFEYLNHRILLHLQDELCELEEQLRTLDEIIAQMDPAMAEGQRSPASRRAETYSNSEIHHRRTSLLGRIFMKTEQYNRAMAAYNNVAKSASAAKDEDIRAYQDWMGRHAPVHEMEARFLQAGRDLVMPGKTDDDGASSTKQAALACLPVGLMLPLLLFSLIPTLLGRLVVTALIAGGAFIVAATTRIRHLMPVREWAVCGAAFMLLMAAIAGCVPLHG</sequence>